<sequence>MEAGCPHLGADISLAYRMQTSSSVMMGCRYDFNLKTGHSETGLKACTYDVQVKSDPQDWIEQVDMETPEGGTFADPSPVALKDPLPFIPTEKKEPEPVVPLTNPPTTLILNTASPTLKVCNFVSGLTGAMRQSLCAYSRR</sequence>
<evidence type="ECO:0000313" key="2">
    <source>
        <dbReference type="Proteomes" id="UP000567179"/>
    </source>
</evidence>
<dbReference type="OrthoDB" id="426882at2759"/>
<keyword evidence="2" id="KW-1185">Reference proteome</keyword>
<dbReference type="EMBL" id="JAACJJ010000029">
    <property type="protein sequence ID" value="KAF5319244.1"/>
    <property type="molecule type" value="Genomic_DNA"/>
</dbReference>
<organism evidence="1 2">
    <name type="scientific">Psilocybe cf. subviscida</name>
    <dbReference type="NCBI Taxonomy" id="2480587"/>
    <lineage>
        <taxon>Eukaryota</taxon>
        <taxon>Fungi</taxon>
        <taxon>Dikarya</taxon>
        <taxon>Basidiomycota</taxon>
        <taxon>Agaricomycotina</taxon>
        <taxon>Agaricomycetes</taxon>
        <taxon>Agaricomycetidae</taxon>
        <taxon>Agaricales</taxon>
        <taxon>Agaricineae</taxon>
        <taxon>Strophariaceae</taxon>
        <taxon>Psilocybe</taxon>
    </lineage>
</organism>
<proteinExistence type="predicted"/>
<reference evidence="1 2" key="1">
    <citation type="journal article" date="2020" name="ISME J.">
        <title>Uncovering the hidden diversity of litter-decomposition mechanisms in mushroom-forming fungi.</title>
        <authorList>
            <person name="Floudas D."/>
            <person name="Bentzer J."/>
            <person name="Ahren D."/>
            <person name="Johansson T."/>
            <person name="Persson P."/>
            <person name="Tunlid A."/>
        </authorList>
    </citation>
    <scope>NUCLEOTIDE SEQUENCE [LARGE SCALE GENOMIC DNA]</scope>
    <source>
        <strain evidence="1 2">CBS 101986</strain>
    </source>
</reference>
<protein>
    <submittedName>
        <fullName evidence="1">Uncharacterized protein</fullName>
    </submittedName>
</protein>
<name>A0A8H5F0J6_9AGAR</name>
<gene>
    <name evidence="1" type="ORF">D9619_008709</name>
</gene>
<evidence type="ECO:0000313" key="1">
    <source>
        <dbReference type="EMBL" id="KAF5319244.1"/>
    </source>
</evidence>
<comment type="caution">
    <text evidence="1">The sequence shown here is derived from an EMBL/GenBank/DDBJ whole genome shotgun (WGS) entry which is preliminary data.</text>
</comment>
<accession>A0A8H5F0J6</accession>
<dbReference type="AlphaFoldDB" id="A0A8H5F0J6"/>
<dbReference type="Proteomes" id="UP000567179">
    <property type="component" value="Unassembled WGS sequence"/>
</dbReference>